<feature type="transmembrane region" description="Helical" evidence="4">
    <location>
        <begin position="1948"/>
        <end position="1974"/>
    </location>
</feature>
<reference evidence="6" key="2">
    <citation type="submission" date="2020-05" db="UniProtKB">
        <authorList>
            <consortium name="EnsemblMetazoa"/>
        </authorList>
    </citation>
    <scope>IDENTIFICATION</scope>
    <source>
        <strain evidence="6">IAEA</strain>
    </source>
</reference>
<dbReference type="PROSITE" id="PS51450">
    <property type="entry name" value="LRR"/>
    <property type="match status" value="10"/>
</dbReference>
<dbReference type="PANTHER" id="PTHR45712">
    <property type="entry name" value="AGAP008170-PA"/>
    <property type="match status" value="1"/>
</dbReference>
<dbReference type="STRING" id="67801.A0A1B0BDN3"/>
<feature type="signal peptide" evidence="5">
    <location>
        <begin position="1"/>
        <end position="23"/>
    </location>
</feature>
<feature type="compositionally biased region" description="Low complexity" evidence="3">
    <location>
        <begin position="1110"/>
        <end position="1120"/>
    </location>
</feature>
<accession>A0A1B0BDN3</accession>
<feature type="compositionally biased region" description="Acidic residues" evidence="3">
    <location>
        <begin position="936"/>
        <end position="951"/>
    </location>
</feature>
<protein>
    <submittedName>
        <fullName evidence="6">Uncharacterized protein</fullName>
    </submittedName>
</protein>
<dbReference type="EMBL" id="JXJN01012541">
    <property type="status" value="NOT_ANNOTATED_CDS"/>
    <property type="molecule type" value="Genomic_DNA"/>
</dbReference>
<evidence type="ECO:0000256" key="2">
    <source>
        <dbReference type="ARBA" id="ARBA00022737"/>
    </source>
</evidence>
<feature type="region of interest" description="Disordered" evidence="3">
    <location>
        <begin position="1768"/>
        <end position="1792"/>
    </location>
</feature>
<feature type="compositionally biased region" description="Acidic residues" evidence="3">
    <location>
        <begin position="1176"/>
        <end position="1203"/>
    </location>
</feature>
<feature type="chain" id="PRO_5008404750" evidence="5">
    <location>
        <begin position="24"/>
        <end position="2022"/>
    </location>
</feature>
<feature type="region of interest" description="Disordered" evidence="3">
    <location>
        <begin position="1156"/>
        <end position="1213"/>
    </location>
</feature>
<name>A0A1B0BDN3_9MUSC</name>
<feature type="region of interest" description="Disordered" evidence="3">
    <location>
        <begin position="851"/>
        <end position="901"/>
    </location>
</feature>
<feature type="region of interest" description="Disordered" evidence="3">
    <location>
        <begin position="789"/>
        <end position="813"/>
    </location>
</feature>
<dbReference type="Gene3D" id="3.80.10.10">
    <property type="entry name" value="Ribonuclease Inhibitor"/>
    <property type="match status" value="6"/>
</dbReference>
<sequence>MLRQSRLVLLLLLTLEVVQVAFTSTPLPYNFVHDDIPNNLLDLDDESQTDLIKSHIKLSTPQEKYNVTIPTNTLSETKTNNNATTTKAPEIVINRKRVNAMTTTSKTVDDNYDDEYDNYEYDDDIYDSYDESSTSTTASTKATKKTKGKTKLNNSKEIFRVQMKPIKGDIKTSTVKDLNLDNNESNAIESHEKTLNSDEDDYDDEDDDEDDDDDDDDDDDEDFDTVNSIHDEEEVEFTQSVPCPRYCICERNVNSYLVAYCSRIDPGTQKFGKDITDLVVTDVSPKYPILLGPNFFLDLGLKYVSSIKIANCSIEYLHPDAFSGLDELYAVNLTNVGLAIMNPDTFAKNKKLRLLTITGNDLSVMSSVHYLLKSSSLEELDLSRNNLMELNPHAFSQLSNIIYINLSQNNLQKIPEGIFDQLQTIEELDLSYNSLKSLPANIFNGTALAILHLKYNSITNDLQFATADLQQLDLSFNQIHQVHHGMFDRMTGLTNLNLKGNGLTKIQTDSFLSLKNLRHIDLSINELNKISSMIFYKNAGLDVIRLNDNPRLSELPTDGFRSHNGYFTVYYFDISNCAIGALGHKTFSTMPHLTTLKLAWNNINNLDRDTFASLKKLIDLDLSNNLISKLDDLIFMRNNDLTKLNLAGNPIRKLSVRLFLPFNKLRELDVSDCELTSLLSDNQFGVGRKYKFYQTLHSFNASANQIRKISSVDVRNFKNLRSLDITQNPIKCNDGFQDFIGYVSLNTEIMPYKMPSLDSIVAESTSPKIQAELGWSSLAHHICKHLETETEPKNQYNKKNKLPKYNTEDEKDENDKQLLTVLEDLESHKILRGKSEKKKKLIEALSDNYDEGRADNAEEEDTDEKYNNAEEIKDDDTDSSYSDDDDEEEPEDIAANDDEYEDYEKKAKISKNVKDHGVKVEEIDLSKETENKYLLDEEEEASNDDDDDEDDDEEFIIEHGRIYYSGYRFMIPIIIIHSTMLRQSRLVLLLLLTLEVVQVAFTSTPLPYNFVHDDIPNNLLDLDDESQTDLIKSHIKLSTPQEKYNVTIPTNTLSETKTNNNATTTKAPEIVINRKRVNAMTTTSKTVDDNYDDEYDNYEYDDDIYDSYDESSTSTTASTKATKKTKGKTKLNNSKEIFRVQMKPIKGDIKTSTVKDLNLDNNESNAIESHEKTLNSDEDDYDDEDDDEDDDDDDDDDDDEDFDTVNSIHDEEEVEFTQSVPCPRYCICERNVNSYLVAYCSRIDPGTQKFGKDITDLVVTDVSPKYPILLGPNFFLDLGLKYVSSIKIANCSIEYLHPDAFSGLDELYAVNLTNVGLAIMNPDTFAKNKKLRLLTITGNDLSVMSSVHYLLKSSSLEELDLSRNNLMELNPHAFSQLSNIIYINLSQNNLQKIPEGIFDQLQTIEELDLSYNSLKSLPANIFNGTALAILHLKYNSITNDLQFATADLQQLDLSFNQIHQVHHGMFDRMTGLTNLNLKGNGLTKIQTDSFLSLKNLRHIDLSINELNKISSMIFYKNAGLDVIRLNDNPRLSELPTDGFRSHNGYFTVYYFDISNCAIGALGHKTFSTMPHLTTLKLAWNNINNLDRDTFASLKKLIDLDLSNNLISKLDDLIFMRNNDLTKLNLAGNPIRKLSVRLFLPFNKLRELDVSDCELTSLLSDNQFGVGRKYKFYQTLHSFNASANQIRKISSVDVRNFKNLRSLDITQNPIKCNDGFQDFIGYVSLNTEIMPYKMPSLDSIVAESTSPKIQAELGWSSLAHHICKHLETETEPKNQYNKKNKLPKYNTEDEKDENDKQLLTVLEDLESHKILRGKSEKKKKLIEALSDNYDEGRADNAEEEDTDEKYNNAEEIKDDDTDSSYSDDDDEEEPEDIAANDDEYEDYEKKAKISKNVKDHGVKVEEIDLSKETENKYLLDEEEEASNDDDDDEDDDEEFIIEHGRIYYSGYRFMIPIIIIVTSVLLLLLIIAKVVSMVMRKRGERYRMSLLQAHKNSIVYQKLSEEIKPPKEPKQPKVHRYAPISVV</sequence>
<feature type="region of interest" description="Disordered" evidence="3">
    <location>
        <begin position="1830"/>
        <end position="1880"/>
    </location>
</feature>
<feature type="compositionally biased region" description="Polar residues" evidence="3">
    <location>
        <begin position="177"/>
        <end position="188"/>
    </location>
</feature>
<dbReference type="SMART" id="SM00369">
    <property type="entry name" value="LRR_TYP"/>
    <property type="match status" value="20"/>
</dbReference>
<dbReference type="Pfam" id="PF13855">
    <property type="entry name" value="LRR_8"/>
    <property type="match status" value="6"/>
</dbReference>
<evidence type="ECO:0000256" key="3">
    <source>
        <dbReference type="SAM" id="MobiDB-lite"/>
    </source>
</evidence>
<dbReference type="SMART" id="SM00364">
    <property type="entry name" value="LRR_BAC"/>
    <property type="match status" value="8"/>
</dbReference>
<dbReference type="InterPro" id="IPR032675">
    <property type="entry name" value="LRR_dom_sf"/>
</dbReference>
<feature type="region of interest" description="Disordered" evidence="3">
    <location>
        <begin position="1909"/>
        <end position="1930"/>
    </location>
</feature>
<feature type="region of interest" description="Disordered" evidence="3">
    <location>
        <begin position="930"/>
        <end position="951"/>
    </location>
</feature>
<feature type="compositionally biased region" description="Polar residues" evidence="3">
    <location>
        <begin position="1156"/>
        <end position="1167"/>
    </location>
</feature>
<keyword evidence="4" id="KW-0812">Transmembrane</keyword>
<dbReference type="VEuPathDB" id="VectorBase:GPPI026711"/>
<evidence type="ECO:0000256" key="5">
    <source>
        <dbReference type="SAM" id="SignalP"/>
    </source>
</evidence>
<dbReference type="InterPro" id="IPR003591">
    <property type="entry name" value="Leu-rich_rpt_typical-subtyp"/>
</dbReference>
<feature type="compositionally biased region" description="Acidic residues" evidence="3">
    <location>
        <begin position="1851"/>
        <end position="1880"/>
    </location>
</feature>
<evidence type="ECO:0000256" key="4">
    <source>
        <dbReference type="SAM" id="Phobius"/>
    </source>
</evidence>
<keyword evidence="1" id="KW-0433">Leucine-rich repeat</keyword>
<evidence type="ECO:0000313" key="7">
    <source>
        <dbReference type="Proteomes" id="UP000092460"/>
    </source>
</evidence>
<dbReference type="InterPro" id="IPR001611">
    <property type="entry name" value="Leu-rich_rpt"/>
</dbReference>
<feature type="compositionally biased region" description="Acidic residues" evidence="3">
    <location>
        <begin position="197"/>
        <end position="224"/>
    </location>
</feature>
<keyword evidence="4" id="KW-1133">Transmembrane helix</keyword>
<reference evidence="7" key="1">
    <citation type="submission" date="2015-01" db="EMBL/GenBank/DDBJ databases">
        <authorList>
            <person name="Aksoy S."/>
            <person name="Warren W."/>
            <person name="Wilson R.K."/>
        </authorList>
    </citation>
    <scope>NUCLEOTIDE SEQUENCE [LARGE SCALE GENOMIC DNA]</scope>
    <source>
        <strain evidence="7">IAEA</strain>
    </source>
</reference>
<dbReference type="Proteomes" id="UP000092460">
    <property type="component" value="Unassembled WGS sequence"/>
</dbReference>
<proteinExistence type="predicted"/>
<keyword evidence="5" id="KW-0732">Signal</keyword>
<keyword evidence="4" id="KW-0472">Membrane</keyword>
<organism evidence="6 7">
    <name type="scientific">Glossina palpalis gambiensis</name>
    <dbReference type="NCBI Taxonomy" id="67801"/>
    <lineage>
        <taxon>Eukaryota</taxon>
        <taxon>Metazoa</taxon>
        <taxon>Ecdysozoa</taxon>
        <taxon>Arthropoda</taxon>
        <taxon>Hexapoda</taxon>
        <taxon>Insecta</taxon>
        <taxon>Pterygota</taxon>
        <taxon>Neoptera</taxon>
        <taxon>Endopterygota</taxon>
        <taxon>Diptera</taxon>
        <taxon>Brachycera</taxon>
        <taxon>Muscomorpha</taxon>
        <taxon>Hippoboscoidea</taxon>
        <taxon>Glossinidae</taxon>
        <taxon>Glossina</taxon>
    </lineage>
</organism>
<dbReference type="EnsemblMetazoa" id="GPPI026711-RA">
    <property type="protein sequence ID" value="GPPI026711-PA"/>
    <property type="gene ID" value="GPPI026711"/>
</dbReference>
<feature type="region of interest" description="Disordered" evidence="3">
    <location>
        <begin position="124"/>
        <end position="148"/>
    </location>
</feature>
<evidence type="ECO:0000256" key="1">
    <source>
        <dbReference type="ARBA" id="ARBA00022614"/>
    </source>
</evidence>
<feature type="compositionally biased region" description="Low complexity" evidence="3">
    <location>
        <begin position="131"/>
        <end position="141"/>
    </location>
</feature>
<keyword evidence="7" id="KW-1185">Reference proteome</keyword>
<feature type="region of interest" description="Disordered" evidence="3">
    <location>
        <begin position="1103"/>
        <end position="1127"/>
    </location>
</feature>
<dbReference type="SMART" id="SM00365">
    <property type="entry name" value="LRR_SD22"/>
    <property type="match status" value="16"/>
</dbReference>
<dbReference type="SUPFAM" id="SSF52058">
    <property type="entry name" value="L domain-like"/>
    <property type="match status" value="4"/>
</dbReference>
<dbReference type="PANTHER" id="PTHR45712:SF22">
    <property type="entry name" value="INSULIN-LIKE GROWTH FACTOR-BINDING PROTEIN COMPLEX ACID LABILE SUBUNIT"/>
    <property type="match status" value="1"/>
</dbReference>
<feature type="region of interest" description="Disordered" evidence="3">
    <location>
        <begin position="177"/>
        <end position="234"/>
    </location>
</feature>
<feature type="compositionally biased region" description="Acidic residues" evidence="3">
    <location>
        <begin position="872"/>
        <end position="901"/>
    </location>
</feature>
<feature type="compositionally biased region" description="Acidic residues" evidence="3">
    <location>
        <begin position="1915"/>
        <end position="1930"/>
    </location>
</feature>
<keyword evidence="2" id="KW-0677">Repeat</keyword>
<dbReference type="InterPro" id="IPR050333">
    <property type="entry name" value="SLRP"/>
</dbReference>
<evidence type="ECO:0000313" key="6">
    <source>
        <dbReference type="EnsemblMetazoa" id="GPPI026711-PA"/>
    </source>
</evidence>